<feature type="transmembrane region" description="Helical" evidence="1">
    <location>
        <begin position="135"/>
        <end position="157"/>
    </location>
</feature>
<organism evidence="3 4">
    <name type="scientific">Candidatus Aphodomorpha intestinavium</name>
    <dbReference type="NCBI Taxonomy" id="2840672"/>
    <lineage>
        <taxon>Bacteria</taxon>
        <taxon>Bacillati</taxon>
        <taxon>Bacillota</taxon>
        <taxon>Clostridia</taxon>
        <taxon>Eubacteriales</taxon>
        <taxon>Candidatus Aphodomorpha</taxon>
    </lineage>
</organism>
<feature type="transmembrane region" description="Helical" evidence="1">
    <location>
        <begin position="75"/>
        <end position="94"/>
    </location>
</feature>
<dbReference type="AlphaFoldDB" id="A0A9D1N3N1"/>
<sequence>MGNRMVFRRAAACLLYAAAALLAARLMRLPLWDAALLFEDLAPGAALMLLMLLLASALLGGTLPRADRPRAVRVCLWALLAVHALLLVHVLFFSRAGLRAQSWEEYRSYAVNLRPFATVLRYVRALRRGVIPEIALANLLGNLLLFVPAGVLLPLLFPPLGRFLPFVAVLLPLLVLVEAAQLLLRCGSCDVDDVILNLSGALAAWACLRLPPCKRRLAGLCRGAPGRG</sequence>
<evidence type="ECO:0000256" key="1">
    <source>
        <dbReference type="SAM" id="Phobius"/>
    </source>
</evidence>
<dbReference type="EMBL" id="DVNZ01000175">
    <property type="protein sequence ID" value="HIU94618.1"/>
    <property type="molecule type" value="Genomic_DNA"/>
</dbReference>
<dbReference type="PANTHER" id="PTHR36834">
    <property type="entry name" value="MEMBRANE PROTEIN-RELATED"/>
    <property type="match status" value="1"/>
</dbReference>
<dbReference type="InterPro" id="IPR006976">
    <property type="entry name" value="VanZ-like"/>
</dbReference>
<gene>
    <name evidence="3" type="ORF">IAD24_05595</name>
</gene>
<feature type="domain" description="VanZ-like" evidence="2">
    <location>
        <begin position="82"/>
        <end position="209"/>
    </location>
</feature>
<proteinExistence type="predicted"/>
<evidence type="ECO:0000259" key="2">
    <source>
        <dbReference type="Pfam" id="PF04892"/>
    </source>
</evidence>
<comment type="caution">
    <text evidence="3">The sequence shown here is derived from an EMBL/GenBank/DDBJ whole genome shotgun (WGS) entry which is preliminary data.</text>
</comment>
<dbReference type="Proteomes" id="UP000824128">
    <property type="component" value="Unassembled WGS sequence"/>
</dbReference>
<accession>A0A9D1N3N1</accession>
<evidence type="ECO:0000313" key="4">
    <source>
        <dbReference type="Proteomes" id="UP000824128"/>
    </source>
</evidence>
<feature type="transmembrane region" description="Helical" evidence="1">
    <location>
        <begin position="163"/>
        <end position="184"/>
    </location>
</feature>
<keyword evidence="1" id="KW-0812">Transmembrane</keyword>
<name>A0A9D1N3N1_9FIRM</name>
<feature type="transmembrane region" description="Helical" evidence="1">
    <location>
        <begin position="44"/>
        <end position="63"/>
    </location>
</feature>
<reference evidence="3" key="1">
    <citation type="submission" date="2020-10" db="EMBL/GenBank/DDBJ databases">
        <authorList>
            <person name="Gilroy R."/>
        </authorList>
    </citation>
    <scope>NUCLEOTIDE SEQUENCE</scope>
    <source>
        <strain evidence="3">ChiGjej2B2-16831</strain>
    </source>
</reference>
<dbReference type="Pfam" id="PF04892">
    <property type="entry name" value="VanZ"/>
    <property type="match status" value="1"/>
</dbReference>
<keyword evidence="1" id="KW-0472">Membrane</keyword>
<evidence type="ECO:0000313" key="3">
    <source>
        <dbReference type="EMBL" id="HIU94618.1"/>
    </source>
</evidence>
<dbReference type="InterPro" id="IPR053150">
    <property type="entry name" value="Teicoplanin_resist-assoc"/>
</dbReference>
<reference evidence="3" key="2">
    <citation type="journal article" date="2021" name="PeerJ">
        <title>Extensive microbial diversity within the chicken gut microbiome revealed by metagenomics and culture.</title>
        <authorList>
            <person name="Gilroy R."/>
            <person name="Ravi A."/>
            <person name="Getino M."/>
            <person name="Pursley I."/>
            <person name="Horton D.L."/>
            <person name="Alikhan N.F."/>
            <person name="Baker D."/>
            <person name="Gharbi K."/>
            <person name="Hall N."/>
            <person name="Watson M."/>
            <person name="Adriaenssens E.M."/>
            <person name="Foster-Nyarko E."/>
            <person name="Jarju S."/>
            <person name="Secka A."/>
            <person name="Antonio M."/>
            <person name="Oren A."/>
            <person name="Chaudhuri R.R."/>
            <person name="La Ragione R."/>
            <person name="Hildebrand F."/>
            <person name="Pallen M.J."/>
        </authorList>
    </citation>
    <scope>NUCLEOTIDE SEQUENCE</scope>
    <source>
        <strain evidence="3">ChiGjej2B2-16831</strain>
    </source>
</reference>
<protein>
    <submittedName>
        <fullName evidence="3">VanZ family protein</fullName>
    </submittedName>
</protein>
<keyword evidence="1" id="KW-1133">Transmembrane helix</keyword>
<dbReference type="PANTHER" id="PTHR36834:SF1">
    <property type="entry name" value="INTEGRAL MEMBRANE PROTEIN"/>
    <property type="match status" value="1"/>
</dbReference>